<organism evidence="2 3">
    <name type="scientific">Penicillium canariense</name>
    <dbReference type="NCBI Taxonomy" id="189055"/>
    <lineage>
        <taxon>Eukaryota</taxon>
        <taxon>Fungi</taxon>
        <taxon>Dikarya</taxon>
        <taxon>Ascomycota</taxon>
        <taxon>Pezizomycotina</taxon>
        <taxon>Eurotiomycetes</taxon>
        <taxon>Eurotiomycetidae</taxon>
        <taxon>Eurotiales</taxon>
        <taxon>Aspergillaceae</taxon>
        <taxon>Penicillium</taxon>
    </lineage>
</organism>
<dbReference type="AlphaFoldDB" id="A0A9W9I8V9"/>
<feature type="compositionally biased region" description="Basic and acidic residues" evidence="1">
    <location>
        <begin position="9"/>
        <end position="18"/>
    </location>
</feature>
<dbReference type="Proteomes" id="UP001149163">
    <property type="component" value="Unassembled WGS sequence"/>
</dbReference>
<evidence type="ECO:0000313" key="3">
    <source>
        <dbReference type="Proteomes" id="UP001149163"/>
    </source>
</evidence>
<reference evidence="2" key="1">
    <citation type="submission" date="2022-11" db="EMBL/GenBank/DDBJ databases">
        <authorList>
            <person name="Petersen C."/>
        </authorList>
    </citation>
    <scope>NUCLEOTIDE SEQUENCE</scope>
    <source>
        <strain evidence="2">IBT 26290</strain>
    </source>
</reference>
<proteinExistence type="predicted"/>
<feature type="region of interest" description="Disordered" evidence="1">
    <location>
        <begin position="1"/>
        <end position="75"/>
    </location>
</feature>
<keyword evidence="3" id="KW-1185">Reference proteome</keyword>
<accession>A0A9W9I8V9</accession>
<dbReference type="GeneID" id="81425813"/>
<dbReference type="EMBL" id="JAPQKN010000002">
    <property type="protein sequence ID" value="KAJ5168918.1"/>
    <property type="molecule type" value="Genomic_DNA"/>
</dbReference>
<gene>
    <name evidence="2" type="ORF">N7482_004512</name>
</gene>
<protein>
    <submittedName>
        <fullName evidence="2">Uncharacterized protein</fullName>
    </submittedName>
</protein>
<sequence>MVGYPLPRGRPESCEEKLSSSAGANGAPKSSPGTNPLPPESPKRPRHCQIGQAGTYRSIRSLDPGRGSRSVVPSSKFQGPLLSGRAIILAWDIPSPTGSSIGPGLVGDGRSPAGPPLIPEECALWISAPRSCTAGMDPEAYNRAGVDVARVPSQVRMYLRRTPST</sequence>
<evidence type="ECO:0000313" key="2">
    <source>
        <dbReference type="EMBL" id="KAJ5168918.1"/>
    </source>
</evidence>
<name>A0A9W9I8V9_9EURO</name>
<reference evidence="2" key="2">
    <citation type="journal article" date="2023" name="IMA Fungus">
        <title>Comparative genomic study of the Penicillium genus elucidates a diverse pangenome and 15 lateral gene transfer events.</title>
        <authorList>
            <person name="Petersen C."/>
            <person name="Sorensen T."/>
            <person name="Nielsen M.R."/>
            <person name="Sondergaard T.E."/>
            <person name="Sorensen J.L."/>
            <person name="Fitzpatrick D.A."/>
            <person name="Frisvad J.C."/>
            <person name="Nielsen K.L."/>
        </authorList>
    </citation>
    <scope>NUCLEOTIDE SEQUENCE</scope>
    <source>
        <strain evidence="2">IBT 26290</strain>
    </source>
</reference>
<comment type="caution">
    <text evidence="2">The sequence shown here is derived from an EMBL/GenBank/DDBJ whole genome shotgun (WGS) entry which is preliminary data.</text>
</comment>
<dbReference type="RefSeq" id="XP_056545379.1">
    <property type="nucleotide sequence ID" value="XM_056686637.1"/>
</dbReference>
<evidence type="ECO:0000256" key="1">
    <source>
        <dbReference type="SAM" id="MobiDB-lite"/>
    </source>
</evidence>